<feature type="domain" description="Ig-like" evidence="1">
    <location>
        <begin position="102"/>
        <end position="179"/>
    </location>
</feature>
<evidence type="ECO:0000259" key="1">
    <source>
        <dbReference type="Pfam" id="PF19081"/>
    </source>
</evidence>
<dbReference type="EMBL" id="FNMV01000018">
    <property type="protein sequence ID" value="SDX90493.1"/>
    <property type="molecule type" value="Genomic_DNA"/>
</dbReference>
<reference evidence="3" key="1">
    <citation type="submission" date="2016-10" db="EMBL/GenBank/DDBJ databases">
        <authorList>
            <person name="Varghese N."/>
            <person name="Submissions S."/>
        </authorList>
    </citation>
    <scope>NUCLEOTIDE SEQUENCE [LARGE SCALE GENOMIC DNA]</scope>
    <source>
        <strain evidence="3">DSM 15718</strain>
    </source>
</reference>
<accession>A0A1H3FH87</accession>
<dbReference type="AlphaFoldDB" id="A0A1H3FH87"/>
<sequence length="696" mass="72099">GDNGNCSSLTRTAVTLTINAAPVAPTSGGDQTVCTDGTNTQTLTATATGGTITWYDAATAGNVVQTPTQMGVGTSTYYAQASNGTCSSLTRTAVVLTINTAPDGPTSGGNQTVCTDGTITQTLTATATGGTITWYDAAVDGTEVTSPTQVGVGTKTYYAEAYNGICSSLTRTAVTLTINAAPDAPTSSGNQTVCTDGTTRQTLTATATGGTITWYDAAVDGEVVTTPSQIGVGTKTYYAQASNETCSSLTRTAVVLTINPAPVAPTSGGDQTECQSTTIQTLTATAIGGTITWYTEATGGNIVESPTLSSVGTITYYAQADNGNCSSLTRTAVTLTINPTLVLTASTKIDAACNGTNTGSITAGTVTNAVGTVTYSWKNSENAIIGTSATVNNVPAGIYTLTVSDQCTSKSNSVTVGQPIMVTVSGIATNVACYGEANGSITITNSIGSTVVITNAANEIVSNSNLVAGTYTLTASASNSSQIGTCTAVAQVVISQPVKIEPIETESICNTDRTLIIDLNSYLPVGTPLTGNWIDDGSNALNKNILTPYNLSIRQYDFQYQVTVDGCPLTYIIKMNITDFDCGIVLGCGVVEVHNAFSPNGDGINEMFVIDNIEDTVCYPENTVEIYNRWGVLVFETKNYNNETNSFKGYSQGRTTVSQSSGLPTGTYFYILNYLSVDGTGNIQTNKKDGFLYLTR</sequence>
<dbReference type="InterPro" id="IPR044023">
    <property type="entry name" value="Ig_7"/>
</dbReference>
<dbReference type="STRING" id="229203.SAMN05444338_1181"/>
<feature type="domain" description="Ig-like" evidence="1">
    <location>
        <begin position="262"/>
        <end position="339"/>
    </location>
</feature>
<keyword evidence="3" id="KW-1185">Reference proteome</keyword>
<protein>
    <submittedName>
        <fullName evidence="2">Gliding motility-associated C-terminal domain-containing protein</fullName>
    </submittedName>
</protein>
<dbReference type="OrthoDB" id="599464at2"/>
<name>A0A1H3FH87_9FLAO</name>
<organism evidence="2 3">
    <name type="scientific">Flavobacterium degerlachei</name>
    <dbReference type="NCBI Taxonomy" id="229203"/>
    <lineage>
        <taxon>Bacteria</taxon>
        <taxon>Pseudomonadati</taxon>
        <taxon>Bacteroidota</taxon>
        <taxon>Flavobacteriia</taxon>
        <taxon>Flavobacteriales</taxon>
        <taxon>Flavobacteriaceae</taxon>
        <taxon>Flavobacterium</taxon>
    </lineage>
</organism>
<dbReference type="Pfam" id="PF13573">
    <property type="entry name" value="SprB"/>
    <property type="match status" value="2"/>
</dbReference>
<gene>
    <name evidence="2" type="ORF">SAMN05444338_1181</name>
</gene>
<dbReference type="Pfam" id="PF19081">
    <property type="entry name" value="Ig_7"/>
    <property type="match status" value="4"/>
</dbReference>
<dbReference type="Pfam" id="PF13585">
    <property type="entry name" value="CHU_C"/>
    <property type="match status" value="1"/>
</dbReference>
<evidence type="ECO:0000313" key="3">
    <source>
        <dbReference type="Proteomes" id="UP000198569"/>
    </source>
</evidence>
<dbReference type="RefSeq" id="WP_139262356.1">
    <property type="nucleotide sequence ID" value="NZ_FNMV01000018.1"/>
</dbReference>
<dbReference type="Proteomes" id="UP000198569">
    <property type="component" value="Unassembled WGS sequence"/>
</dbReference>
<feature type="non-terminal residue" evidence="2">
    <location>
        <position position="1"/>
    </location>
</feature>
<feature type="domain" description="Ig-like" evidence="1">
    <location>
        <begin position="22"/>
        <end position="99"/>
    </location>
</feature>
<dbReference type="InterPro" id="IPR025667">
    <property type="entry name" value="SprB_repeat"/>
</dbReference>
<feature type="domain" description="Ig-like" evidence="1">
    <location>
        <begin position="182"/>
        <end position="260"/>
    </location>
</feature>
<evidence type="ECO:0000313" key="2">
    <source>
        <dbReference type="EMBL" id="SDX90493.1"/>
    </source>
</evidence>
<proteinExistence type="predicted"/>